<dbReference type="AlphaFoldDB" id="A0A1H5WA18"/>
<keyword evidence="8" id="KW-1185">Reference proteome</keyword>
<accession>A0A1H5WA18</accession>
<evidence type="ECO:0000256" key="5">
    <source>
        <dbReference type="ARBA" id="ARBA00023136"/>
    </source>
</evidence>
<name>A0A1H5WA18_9RHOB</name>
<feature type="transmembrane region" description="Helical" evidence="6">
    <location>
        <begin position="129"/>
        <end position="148"/>
    </location>
</feature>
<evidence type="ECO:0000256" key="2">
    <source>
        <dbReference type="ARBA" id="ARBA00022475"/>
    </source>
</evidence>
<dbReference type="EMBL" id="FNUZ01000002">
    <property type="protein sequence ID" value="SEF96041.1"/>
    <property type="molecule type" value="Genomic_DNA"/>
</dbReference>
<proteinExistence type="predicted"/>
<evidence type="ECO:0000256" key="1">
    <source>
        <dbReference type="ARBA" id="ARBA00004651"/>
    </source>
</evidence>
<dbReference type="GO" id="GO:0043190">
    <property type="term" value="C:ATP-binding cassette (ABC) transporter complex"/>
    <property type="evidence" value="ECO:0007669"/>
    <property type="project" value="InterPro"/>
</dbReference>
<feature type="transmembrane region" description="Helical" evidence="6">
    <location>
        <begin position="367"/>
        <end position="386"/>
    </location>
</feature>
<evidence type="ECO:0000313" key="8">
    <source>
        <dbReference type="Proteomes" id="UP000236752"/>
    </source>
</evidence>
<feature type="transmembrane region" description="Helical" evidence="6">
    <location>
        <begin position="310"/>
        <end position="331"/>
    </location>
</feature>
<dbReference type="GO" id="GO:0055085">
    <property type="term" value="P:transmembrane transport"/>
    <property type="evidence" value="ECO:0007669"/>
    <property type="project" value="InterPro"/>
</dbReference>
<keyword evidence="2" id="KW-1003">Cell membrane</keyword>
<keyword evidence="5 6" id="KW-0472">Membrane</keyword>
<gene>
    <name evidence="7" type="ORF">SAMN04488045_1353</name>
</gene>
<keyword evidence="4 6" id="KW-1133">Transmembrane helix</keyword>
<sequence>MTRPTFYLVTQSARVAQQNTVVLGGHLARFDRYVLSRFIMLFSFFALVLVSVYWLNRAVILFDRLIADGHSAAVVLEFTALSLPNVVKLVLPIAAFAGTVYVTNRLSAESELTVVQATGFSPWRLARPALYFGLLVAVIMSVLTHFLVPQSLGQLRQREVELSRSISAKLVREGVFLHPASGVTFFIREITDDGELRDVLLDDRRTDDRTVTYTAQSAYLLRVEESVRLVMVNGLAQTLNKETNRLSTTQFDDVTYDITAMVSGRVGRVERLYSTSTWRLLFDKDAVAEETKSSLGEVGEELHMRFQQPLLGLVAAMIGFSSLMIGGYSRFGVGKQIVFAIFLLVVVKLVEGSIVTPIRSDETLWPLIYLPSLVGFGMVAALLHSASKPFRPVRRRKDHDEVPA</sequence>
<feature type="transmembrane region" description="Helical" evidence="6">
    <location>
        <begin position="337"/>
        <end position="355"/>
    </location>
</feature>
<evidence type="ECO:0000256" key="6">
    <source>
        <dbReference type="SAM" id="Phobius"/>
    </source>
</evidence>
<dbReference type="Pfam" id="PF03739">
    <property type="entry name" value="LptF_LptG"/>
    <property type="match status" value="1"/>
</dbReference>
<organism evidence="7 8">
    <name type="scientific">Thalassococcus halodurans</name>
    <dbReference type="NCBI Taxonomy" id="373675"/>
    <lineage>
        <taxon>Bacteria</taxon>
        <taxon>Pseudomonadati</taxon>
        <taxon>Pseudomonadota</taxon>
        <taxon>Alphaproteobacteria</taxon>
        <taxon>Rhodobacterales</taxon>
        <taxon>Roseobacteraceae</taxon>
        <taxon>Thalassococcus</taxon>
    </lineage>
</organism>
<dbReference type="Proteomes" id="UP000236752">
    <property type="component" value="Unassembled WGS sequence"/>
</dbReference>
<protein>
    <submittedName>
        <fullName evidence="7">Lipopolysaccharide export system permease protein</fullName>
    </submittedName>
</protein>
<dbReference type="InterPro" id="IPR005495">
    <property type="entry name" value="LptG/LptF_permease"/>
</dbReference>
<keyword evidence="3 6" id="KW-0812">Transmembrane</keyword>
<dbReference type="GO" id="GO:0015920">
    <property type="term" value="P:lipopolysaccharide transport"/>
    <property type="evidence" value="ECO:0007669"/>
    <property type="project" value="TreeGrafter"/>
</dbReference>
<dbReference type="PANTHER" id="PTHR33529">
    <property type="entry name" value="SLR0882 PROTEIN-RELATED"/>
    <property type="match status" value="1"/>
</dbReference>
<dbReference type="OrthoDB" id="8477889at2"/>
<dbReference type="InterPro" id="IPR030922">
    <property type="entry name" value="LptF"/>
</dbReference>
<dbReference type="NCBIfam" id="TIGR04407">
    <property type="entry name" value="LptF_YjgP"/>
    <property type="match status" value="1"/>
</dbReference>
<evidence type="ECO:0000313" key="7">
    <source>
        <dbReference type="EMBL" id="SEF96041.1"/>
    </source>
</evidence>
<dbReference type="PANTHER" id="PTHR33529:SF6">
    <property type="entry name" value="YJGP_YJGQ FAMILY PERMEASE"/>
    <property type="match status" value="1"/>
</dbReference>
<comment type="subcellular location">
    <subcellularLocation>
        <location evidence="1">Cell membrane</location>
        <topology evidence="1">Multi-pass membrane protein</topology>
    </subcellularLocation>
</comment>
<reference evidence="7 8" key="1">
    <citation type="submission" date="2016-10" db="EMBL/GenBank/DDBJ databases">
        <authorList>
            <person name="de Groot N.N."/>
        </authorList>
    </citation>
    <scope>NUCLEOTIDE SEQUENCE [LARGE SCALE GENOMIC DNA]</scope>
    <source>
        <strain evidence="7 8">DSM 26915</strain>
    </source>
</reference>
<feature type="transmembrane region" description="Helical" evidence="6">
    <location>
        <begin position="34"/>
        <end position="55"/>
    </location>
</feature>
<evidence type="ECO:0000256" key="4">
    <source>
        <dbReference type="ARBA" id="ARBA00022989"/>
    </source>
</evidence>
<evidence type="ECO:0000256" key="3">
    <source>
        <dbReference type="ARBA" id="ARBA00022692"/>
    </source>
</evidence>